<organism evidence="2 3">
    <name type="scientific">Stichopus japonicus</name>
    <name type="common">Sea cucumber</name>
    <dbReference type="NCBI Taxonomy" id="307972"/>
    <lineage>
        <taxon>Eukaryota</taxon>
        <taxon>Metazoa</taxon>
        <taxon>Echinodermata</taxon>
        <taxon>Eleutherozoa</taxon>
        <taxon>Echinozoa</taxon>
        <taxon>Holothuroidea</taxon>
        <taxon>Aspidochirotacea</taxon>
        <taxon>Aspidochirotida</taxon>
        <taxon>Stichopodidae</taxon>
        <taxon>Apostichopus</taxon>
    </lineage>
</organism>
<sequence length="420" mass="47644">MALLKNNTFWRKESTMNRRSATDRGRYLNHPKNITVTLITKQTPLVIAIRTIPMCITKQLIEDLVPRNERDHQLKDRDFALIHEDDVTKMSHQHRRIPWKCKCNSSSKATNLKDEECLSTRKPVICNSDGERFGFKFFLKQCSKIYTNPNRKDRYLLPGVTPGTDVTPYEQTYIMKCVAKEEASRKPLPYASSKRSVYKYWKEKYGITRRGLCLTNLSDVKSLEEIEAEYQERQQRNEEGIILSQEERKREGMVTSTTQTEEYVDLPATETVEIEKIVHLGEENDDVQPSTCDIQQKRAKEDHLARSNVGNITIVASDHHDMEEAPRETGLEVASSFVRSVCSFSGLLSTEGGQSQEQGTPVAEQTAPQGEQLSRSPGPITINIYCGANNTTKCDSTTQTTESQYEMKATTGSDLIAGIT</sequence>
<dbReference type="Proteomes" id="UP000230750">
    <property type="component" value="Unassembled WGS sequence"/>
</dbReference>
<proteinExistence type="predicted"/>
<gene>
    <name evidence="2" type="ORF">BSL78_30287</name>
</gene>
<keyword evidence="3" id="KW-1185">Reference proteome</keyword>
<evidence type="ECO:0000313" key="2">
    <source>
        <dbReference type="EMBL" id="PIK32901.1"/>
    </source>
</evidence>
<reference evidence="2 3" key="1">
    <citation type="journal article" date="2017" name="PLoS Biol.">
        <title>The sea cucumber genome provides insights into morphological evolution and visceral regeneration.</title>
        <authorList>
            <person name="Zhang X."/>
            <person name="Sun L."/>
            <person name="Yuan J."/>
            <person name="Sun Y."/>
            <person name="Gao Y."/>
            <person name="Zhang L."/>
            <person name="Li S."/>
            <person name="Dai H."/>
            <person name="Hamel J.F."/>
            <person name="Liu C."/>
            <person name="Yu Y."/>
            <person name="Liu S."/>
            <person name="Lin W."/>
            <person name="Guo K."/>
            <person name="Jin S."/>
            <person name="Xu P."/>
            <person name="Storey K.B."/>
            <person name="Huan P."/>
            <person name="Zhang T."/>
            <person name="Zhou Y."/>
            <person name="Zhang J."/>
            <person name="Lin C."/>
            <person name="Li X."/>
            <person name="Xing L."/>
            <person name="Huo D."/>
            <person name="Sun M."/>
            <person name="Wang L."/>
            <person name="Mercier A."/>
            <person name="Li F."/>
            <person name="Yang H."/>
            <person name="Xiang J."/>
        </authorList>
    </citation>
    <scope>NUCLEOTIDE SEQUENCE [LARGE SCALE GENOMIC DNA]</scope>
    <source>
        <strain evidence="2">Shaxun</strain>
        <tissue evidence="2">Muscle</tissue>
    </source>
</reference>
<evidence type="ECO:0000256" key="1">
    <source>
        <dbReference type="SAM" id="MobiDB-lite"/>
    </source>
</evidence>
<feature type="compositionally biased region" description="Polar residues" evidence="1">
    <location>
        <begin position="349"/>
        <end position="359"/>
    </location>
</feature>
<accession>A0A2G8JAY7</accession>
<dbReference type="EMBL" id="MRZV01003001">
    <property type="protein sequence ID" value="PIK32901.1"/>
    <property type="molecule type" value="Genomic_DNA"/>
</dbReference>
<dbReference type="AlphaFoldDB" id="A0A2G8JAY7"/>
<comment type="caution">
    <text evidence="2">The sequence shown here is derived from an EMBL/GenBank/DDBJ whole genome shotgun (WGS) entry which is preliminary data.</text>
</comment>
<name>A0A2G8JAY7_STIJA</name>
<protein>
    <submittedName>
        <fullName evidence="2">Uncharacterized protein</fullName>
    </submittedName>
</protein>
<feature type="compositionally biased region" description="Polar residues" evidence="1">
    <location>
        <begin position="366"/>
        <end position="375"/>
    </location>
</feature>
<feature type="region of interest" description="Disordered" evidence="1">
    <location>
        <begin position="349"/>
        <end position="378"/>
    </location>
</feature>
<evidence type="ECO:0000313" key="3">
    <source>
        <dbReference type="Proteomes" id="UP000230750"/>
    </source>
</evidence>